<feature type="domain" description="DNA/RNA non-specific endonuclease/pyrophosphatase/phosphodiesterase" evidence="5">
    <location>
        <begin position="60"/>
        <end position="253"/>
    </location>
</feature>
<name>A0A553V2J9_9DEIO</name>
<feature type="region of interest" description="Disordered" evidence="3">
    <location>
        <begin position="89"/>
        <end position="110"/>
    </location>
</feature>
<dbReference type="Gene3D" id="3.40.570.10">
    <property type="entry name" value="Extracellular Endonuclease, subunit A"/>
    <property type="match status" value="1"/>
</dbReference>
<gene>
    <name evidence="6" type="ORF">FNU79_05730</name>
</gene>
<keyword evidence="6" id="KW-0540">Nuclease</keyword>
<evidence type="ECO:0000256" key="2">
    <source>
        <dbReference type="PIRSR" id="PIRSR640255-2"/>
    </source>
</evidence>
<dbReference type="OrthoDB" id="9801679at2"/>
<dbReference type="InterPro" id="IPR020821">
    <property type="entry name" value="ENPP1-3/EXOG-like_nuc-like"/>
</dbReference>
<dbReference type="InterPro" id="IPR040255">
    <property type="entry name" value="Non-specific_endonuclease"/>
</dbReference>
<dbReference type="InterPro" id="IPR044929">
    <property type="entry name" value="DNA/RNA_non-sp_Endonuclease_sf"/>
</dbReference>
<protein>
    <submittedName>
        <fullName evidence="6">DNA/RNA non-specific endonuclease</fullName>
    </submittedName>
</protein>
<dbReference type="GO" id="GO:0016787">
    <property type="term" value="F:hydrolase activity"/>
    <property type="evidence" value="ECO:0007669"/>
    <property type="project" value="InterPro"/>
</dbReference>
<keyword evidence="7" id="KW-1185">Reference proteome</keyword>
<evidence type="ECO:0000313" key="7">
    <source>
        <dbReference type="Proteomes" id="UP000316092"/>
    </source>
</evidence>
<dbReference type="GO" id="GO:0003676">
    <property type="term" value="F:nucleic acid binding"/>
    <property type="evidence" value="ECO:0007669"/>
    <property type="project" value="InterPro"/>
</dbReference>
<evidence type="ECO:0000259" key="4">
    <source>
        <dbReference type="SMART" id="SM00477"/>
    </source>
</evidence>
<proteinExistence type="predicted"/>
<keyword evidence="6" id="KW-0378">Hydrolase</keyword>
<dbReference type="Proteomes" id="UP000316092">
    <property type="component" value="Unassembled WGS sequence"/>
</dbReference>
<dbReference type="SMART" id="SM00477">
    <property type="entry name" value="NUC"/>
    <property type="match status" value="1"/>
</dbReference>
<sequence>MKPPLSKPTAKQLWSAAGLVLLSALLVGCPKKTASGGGDNCTDEFAAGQPQANVDVIKLCRNEYISVYDPQRKVPLVVAEKLQPSEFDGSVSRADNFKPDPDLSAPQSASLNDYRKSGYARGHMAPAADFTSSDEAMNQSFYLSNMVPQDSGMNSGIWASLESATRSCAKQLGSLYVMTGPVFEGKPKTIGDDQVAVPSSIYKIVVSGNGARAFILPNRKLPPARSNFLRYAVTVDEVQRATGLTFFPNGGVNLQAHASFCGGSYGS</sequence>
<dbReference type="Pfam" id="PF01223">
    <property type="entry name" value="Endonuclease_NS"/>
    <property type="match status" value="1"/>
</dbReference>
<evidence type="ECO:0000256" key="1">
    <source>
        <dbReference type="PIRSR" id="PIRSR640255-1"/>
    </source>
</evidence>
<keyword evidence="6" id="KW-0255">Endonuclease</keyword>
<evidence type="ECO:0000256" key="3">
    <source>
        <dbReference type="SAM" id="MobiDB-lite"/>
    </source>
</evidence>
<organism evidence="6 7">
    <name type="scientific">Deinococcus detaillensis</name>
    <dbReference type="NCBI Taxonomy" id="2592048"/>
    <lineage>
        <taxon>Bacteria</taxon>
        <taxon>Thermotogati</taxon>
        <taxon>Deinococcota</taxon>
        <taxon>Deinococci</taxon>
        <taxon>Deinococcales</taxon>
        <taxon>Deinococcaceae</taxon>
        <taxon>Deinococcus</taxon>
    </lineage>
</organism>
<dbReference type="GO" id="GO:0046872">
    <property type="term" value="F:metal ion binding"/>
    <property type="evidence" value="ECO:0007669"/>
    <property type="project" value="UniProtKB-KW"/>
</dbReference>
<accession>A0A553V2J9</accession>
<dbReference type="CDD" id="cd00091">
    <property type="entry name" value="NUC"/>
    <property type="match status" value="1"/>
</dbReference>
<dbReference type="InterPro" id="IPR001604">
    <property type="entry name" value="Endo_G_ENPP1-like_dom"/>
</dbReference>
<dbReference type="AlphaFoldDB" id="A0A553V2J9"/>
<dbReference type="SMART" id="SM00892">
    <property type="entry name" value="Endonuclease_NS"/>
    <property type="match status" value="1"/>
</dbReference>
<reference evidence="6 7" key="1">
    <citation type="submission" date="2019-07" db="EMBL/GenBank/DDBJ databases">
        <title>Deinococcus detaillus sp. nov., isolated from humus soil in Antarctica.</title>
        <authorList>
            <person name="Zhang K."/>
        </authorList>
    </citation>
    <scope>NUCLEOTIDE SEQUENCE [LARGE SCALE GENOMIC DNA]</scope>
    <source>
        <strain evidence="6 7">H1</strain>
    </source>
</reference>
<dbReference type="PROSITE" id="PS51257">
    <property type="entry name" value="PROKAR_LIPOPROTEIN"/>
    <property type="match status" value="1"/>
</dbReference>
<dbReference type="EMBL" id="VKDB01000004">
    <property type="protein sequence ID" value="TSA86698.1"/>
    <property type="molecule type" value="Genomic_DNA"/>
</dbReference>
<dbReference type="PANTHER" id="PTHR13966:SF5">
    <property type="entry name" value="ENDONUCLEASE G, MITOCHONDRIAL"/>
    <property type="match status" value="1"/>
</dbReference>
<dbReference type="RefSeq" id="WP_143719938.1">
    <property type="nucleotide sequence ID" value="NZ_VKDB01000004.1"/>
</dbReference>
<feature type="active site" description="Proton acceptor" evidence="1">
    <location>
        <position position="123"/>
    </location>
</feature>
<evidence type="ECO:0000259" key="5">
    <source>
        <dbReference type="SMART" id="SM00892"/>
    </source>
</evidence>
<dbReference type="GO" id="GO:0004519">
    <property type="term" value="F:endonuclease activity"/>
    <property type="evidence" value="ECO:0007669"/>
    <property type="project" value="UniProtKB-KW"/>
</dbReference>
<dbReference type="InterPro" id="IPR044925">
    <property type="entry name" value="His-Me_finger_sf"/>
</dbReference>
<dbReference type="SUPFAM" id="SSF54060">
    <property type="entry name" value="His-Me finger endonucleases"/>
    <property type="match status" value="1"/>
</dbReference>
<evidence type="ECO:0000313" key="6">
    <source>
        <dbReference type="EMBL" id="TSA86698.1"/>
    </source>
</evidence>
<dbReference type="PANTHER" id="PTHR13966">
    <property type="entry name" value="ENDONUCLEASE RELATED"/>
    <property type="match status" value="1"/>
</dbReference>
<keyword evidence="2" id="KW-0479">Metal-binding</keyword>
<feature type="domain" description="ENPP1-3/EXOG-like endonuclease/phosphodiesterase" evidence="4">
    <location>
        <begin position="61"/>
        <end position="253"/>
    </location>
</feature>
<comment type="caution">
    <text evidence="6">The sequence shown here is derived from an EMBL/GenBank/DDBJ whole genome shotgun (WGS) entry which is preliminary data.</text>
</comment>
<feature type="binding site" evidence="2">
    <location>
        <position position="154"/>
    </location>
    <ligand>
        <name>Mg(2+)</name>
        <dbReference type="ChEBI" id="CHEBI:18420"/>
        <note>catalytic</note>
    </ligand>
</feature>